<feature type="domain" description="ABC transmembrane type-1" evidence="9">
    <location>
        <begin position="133"/>
        <end position="324"/>
    </location>
</feature>
<keyword evidence="5 7" id="KW-1133">Transmembrane helix</keyword>
<evidence type="ECO:0000256" key="4">
    <source>
        <dbReference type="ARBA" id="ARBA00022692"/>
    </source>
</evidence>
<dbReference type="SUPFAM" id="SSF161098">
    <property type="entry name" value="MetI-like"/>
    <property type="match status" value="1"/>
</dbReference>
<gene>
    <name evidence="10" type="ORF">GCM10009755_04590</name>
</gene>
<evidence type="ECO:0000313" key="11">
    <source>
        <dbReference type="Proteomes" id="UP001500755"/>
    </source>
</evidence>
<feature type="compositionally biased region" description="Polar residues" evidence="8">
    <location>
        <begin position="1"/>
        <end position="18"/>
    </location>
</feature>
<comment type="caution">
    <text evidence="10">The sequence shown here is derived from an EMBL/GenBank/DDBJ whole genome shotgun (WGS) entry which is preliminary data.</text>
</comment>
<dbReference type="InterPro" id="IPR035906">
    <property type="entry name" value="MetI-like_sf"/>
</dbReference>
<evidence type="ECO:0000256" key="5">
    <source>
        <dbReference type="ARBA" id="ARBA00022989"/>
    </source>
</evidence>
<keyword evidence="6 7" id="KW-0472">Membrane</keyword>
<feature type="transmembrane region" description="Helical" evidence="7">
    <location>
        <begin position="137"/>
        <end position="161"/>
    </location>
</feature>
<dbReference type="CDD" id="cd06261">
    <property type="entry name" value="TM_PBP2"/>
    <property type="match status" value="1"/>
</dbReference>
<evidence type="ECO:0000256" key="3">
    <source>
        <dbReference type="ARBA" id="ARBA00022475"/>
    </source>
</evidence>
<accession>A0ABN2T727</accession>
<feature type="transmembrane region" description="Helical" evidence="7">
    <location>
        <begin position="67"/>
        <end position="91"/>
    </location>
</feature>
<feature type="transmembrane region" description="Helical" evidence="7">
    <location>
        <begin position="201"/>
        <end position="218"/>
    </location>
</feature>
<feature type="transmembrane region" description="Helical" evidence="7">
    <location>
        <begin position="244"/>
        <end position="265"/>
    </location>
</feature>
<evidence type="ECO:0000256" key="1">
    <source>
        <dbReference type="ARBA" id="ARBA00004651"/>
    </source>
</evidence>
<dbReference type="PANTHER" id="PTHR43744">
    <property type="entry name" value="ABC TRANSPORTER PERMEASE PROTEIN MG189-RELATED-RELATED"/>
    <property type="match status" value="1"/>
</dbReference>
<keyword evidence="4 7" id="KW-0812">Transmembrane</keyword>
<name>A0ABN2T727_9MICO</name>
<keyword evidence="11" id="KW-1185">Reference proteome</keyword>
<keyword evidence="2 7" id="KW-0813">Transport</keyword>
<dbReference type="Pfam" id="PF00528">
    <property type="entry name" value="BPD_transp_1"/>
    <property type="match status" value="1"/>
</dbReference>
<evidence type="ECO:0000256" key="8">
    <source>
        <dbReference type="SAM" id="MobiDB-lite"/>
    </source>
</evidence>
<feature type="transmembrane region" description="Helical" evidence="7">
    <location>
        <begin position="168"/>
        <end position="189"/>
    </location>
</feature>
<reference evidence="10 11" key="1">
    <citation type="journal article" date="2019" name="Int. J. Syst. Evol. Microbiol.">
        <title>The Global Catalogue of Microorganisms (GCM) 10K type strain sequencing project: providing services to taxonomists for standard genome sequencing and annotation.</title>
        <authorList>
            <consortium name="The Broad Institute Genomics Platform"/>
            <consortium name="The Broad Institute Genome Sequencing Center for Infectious Disease"/>
            <person name="Wu L."/>
            <person name="Ma J."/>
        </authorList>
    </citation>
    <scope>NUCLEOTIDE SEQUENCE [LARGE SCALE GENOMIC DNA]</scope>
    <source>
        <strain evidence="10 11">JCM 14546</strain>
    </source>
</reference>
<dbReference type="InterPro" id="IPR000515">
    <property type="entry name" value="MetI-like"/>
</dbReference>
<keyword evidence="3" id="KW-1003">Cell membrane</keyword>
<proteinExistence type="inferred from homology"/>
<evidence type="ECO:0000256" key="7">
    <source>
        <dbReference type="RuleBase" id="RU363032"/>
    </source>
</evidence>
<evidence type="ECO:0000256" key="6">
    <source>
        <dbReference type="ARBA" id="ARBA00023136"/>
    </source>
</evidence>
<dbReference type="PROSITE" id="PS50928">
    <property type="entry name" value="ABC_TM1"/>
    <property type="match status" value="1"/>
</dbReference>
<evidence type="ECO:0000313" key="10">
    <source>
        <dbReference type="EMBL" id="GAA1999968.1"/>
    </source>
</evidence>
<feature type="region of interest" description="Disordered" evidence="8">
    <location>
        <begin position="38"/>
        <end position="61"/>
    </location>
</feature>
<dbReference type="EMBL" id="BAAANO010000005">
    <property type="protein sequence ID" value="GAA1999968.1"/>
    <property type="molecule type" value="Genomic_DNA"/>
</dbReference>
<organism evidence="10 11">
    <name type="scientific">Brevibacterium samyangense</name>
    <dbReference type="NCBI Taxonomy" id="366888"/>
    <lineage>
        <taxon>Bacteria</taxon>
        <taxon>Bacillati</taxon>
        <taxon>Actinomycetota</taxon>
        <taxon>Actinomycetes</taxon>
        <taxon>Micrococcales</taxon>
        <taxon>Brevibacteriaceae</taxon>
        <taxon>Brevibacterium</taxon>
    </lineage>
</organism>
<evidence type="ECO:0000259" key="9">
    <source>
        <dbReference type="PROSITE" id="PS50928"/>
    </source>
</evidence>
<dbReference type="Gene3D" id="1.10.3720.10">
    <property type="entry name" value="MetI-like"/>
    <property type="match status" value="1"/>
</dbReference>
<dbReference type="Proteomes" id="UP001500755">
    <property type="component" value="Unassembled WGS sequence"/>
</dbReference>
<protein>
    <submittedName>
        <fullName evidence="10">Carbohydrate ABC transporter permease</fullName>
    </submittedName>
</protein>
<evidence type="ECO:0000256" key="2">
    <source>
        <dbReference type="ARBA" id="ARBA00022448"/>
    </source>
</evidence>
<sequence length="338" mass="35824">MSTTGNPAEAPTGTTSRPTGAAATEYGALGAAGIVDRSAAGAPRGTGTRGGTRDGERRNGPFSRRRIAGTLVAGYLPMVIAFALIVLPLLWMVIGSFKPANEIITTTPTLLPQEPTLANYAKVADQVPLGRVLFNSVVTTVVASAIKVYLAIATAYALVFVKVRFKNVIFLLVLVALMVPPEVALLPNYMTISALGGRNTLWGIILPGLGTAFGTFLLRQQFKTLPPELLEAAEMDGAGHWKRMWRIVVPVSAPTIATVALVTIVGEWNNFMWPLIITDTPEKMTLPVGLNLLQSLESSTGSYGVLMAGAVLVILPVLVVFAMLQRYIVAGLTQGAVK</sequence>
<dbReference type="PANTHER" id="PTHR43744:SF13">
    <property type="entry name" value="SN-GLYCEROL-3-PHOSPHATE TRANSPORT INTEGRAL MEMBRANE PROTEIN ABC TRANSPORTER UGPE-RELATED"/>
    <property type="match status" value="1"/>
</dbReference>
<comment type="similarity">
    <text evidence="7">Belongs to the binding-protein-dependent transport system permease family.</text>
</comment>
<feature type="region of interest" description="Disordered" evidence="8">
    <location>
        <begin position="1"/>
        <end position="22"/>
    </location>
</feature>
<comment type="subcellular location">
    <subcellularLocation>
        <location evidence="1 7">Cell membrane</location>
        <topology evidence="1 7">Multi-pass membrane protein</topology>
    </subcellularLocation>
</comment>
<dbReference type="RefSeq" id="WP_344306608.1">
    <property type="nucleotide sequence ID" value="NZ_BAAANO010000005.1"/>
</dbReference>
<feature type="transmembrane region" description="Helical" evidence="7">
    <location>
        <begin position="303"/>
        <end position="324"/>
    </location>
</feature>